<evidence type="ECO:0000313" key="3">
    <source>
        <dbReference type="EMBL" id="REE88950.1"/>
    </source>
</evidence>
<keyword evidence="4" id="KW-1185">Reference proteome</keyword>
<dbReference type="AlphaFoldDB" id="A0A3D9S6Y9"/>
<name>A0A3D9S6Y9_9BACL</name>
<accession>A0A3D9S6Y9</accession>
<organism evidence="3 4">
    <name type="scientific">Paenibacillus taihuensis</name>
    <dbReference type="NCBI Taxonomy" id="1156355"/>
    <lineage>
        <taxon>Bacteria</taxon>
        <taxon>Bacillati</taxon>
        <taxon>Bacillota</taxon>
        <taxon>Bacilli</taxon>
        <taxon>Bacillales</taxon>
        <taxon>Paenibacillaceae</taxon>
        <taxon>Paenibacillus</taxon>
    </lineage>
</organism>
<proteinExistence type="predicted"/>
<evidence type="ECO:0000256" key="2">
    <source>
        <dbReference type="SAM" id="Phobius"/>
    </source>
</evidence>
<feature type="transmembrane region" description="Helical" evidence="2">
    <location>
        <begin position="149"/>
        <end position="168"/>
    </location>
</feature>
<feature type="region of interest" description="Disordered" evidence="1">
    <location>
        <begin position="330"/>
        <end position="367"/>
    </location>
</feature>
<feature type="transmembrane region" description="Helical" evidence="2">
    <location>
        <begin position="259"/>
        <end position="280"/>
    </location>
</feature>
<protein>
    <recommendedName>
        <fullName evidence="5">MFS transporter</fullName>
    </recommendedName>
</protein>
<dbReference type="PANTHER" id="PTHR23520:SF5">
    <property type="entry name" value="TRANSPORTER, PUTATIVE (AFU_ORTHOLOGUE AFUA_3G04000)-RELATED"/>
    <property type="match status" value="1"/>
</dbReference>
<dbReference type="RefSeq" id="WP_116188463.1">
    <property type="nucleotide sequence ID" value="NZ_QTTN01000007.1"/>
</dbReference>
<keyword evidence="2" id="KW-0472">Membrane</keyword>
<keyword evidence="2" id="KW-0812">Transmembrane</keyword>
<feature type="transmembrane region" description="Helical" evidence="2">
    <location>
        <begin position="38"/>
        <end position="60"/>
    </location>
</feature>
<dbReference type="OrthoDB" id="9810492at2"/>
<dbReference type="Gene3D" id="1.20.1250.20">
    <property type="entry name" value="MFS general substrate transporter like domains"/>
    <property type="match status" value="2"/>
</dbReference>
<keyword evidence="2" id="KW-1133">Transmembrane helix</keyword>
<dbReference type="InterPro" id="IPR036259">
    <property type="entry name" value="MFS_trans_sf"/>
</dbReference>
<feature type="transmembrane region" description="Helical" evidence="2">
    <location>
        <begin position="403"/>
        <end position="422"/>
    </location>
</feature>
<dbReference type="PANTHER" id="PTHR23520">
    <property type="entry name" value="TRANSPORTER, PUTATIVE (AFU_ORTHOLOGUE AFUA_3G04000)-RELATED"/>
    <property type="match status" value="1"/>
</dbReference>
<reference evidence="3 4" key="1">
    <citation type="submission" date="2018-08" db="EMBL/GenBank/DDBJ databases">
        <title>Genomic Encyclopedia of Type Strains, Phase III (KMG-III): the genomes of soil and plant-associated and newly described type strains.</title>
        <authorList>
            <person name="Whitman W."/>
        </authorList>
    </citation>
    <scope>NUCLEOTIDE SEQUENCE [LARGE SCALE GENOMIC DNA]</scope>
    <source>
        <strain evidence="3 4">CGMCC 1.10966</strain>
    </source>
</reference>
<gene>
    <name evidence="3" type="ORF">A8990_10746</name>
</gene>
<dbReference type="Proteomes" id="UP000256304">
    <property type="component" value="Unassembled WGS sequence"/>
</dbReference>
<evidence type="ECO:0008006" key="5">
    <source>
        <dbReference type="Google" id="ProtNLM"/>
    </source>
</evidence>
<evidence type="ECO:0000256" key="1">
    <source>
        <dbReference type="SAM" id="MobiDB-lite"/>
    </source>
</evidence>
<feature type="transmembrane region" description="Helical" evidence="2">
    <location>
        <begin position="180"/>
        <end position="199"/>
    </location>
</feature>
<comment type="caution">
    <text evidence="3">The sequence shown here is derived from an EMBL/GenBank/DDBJ whole genome shotgun (WGS) entry which is preliminary data.</text>
</comment>
<sequence>MKRLYQDWKSAHRNVRLLQTIACLRSVCQGIAIVDVSLYLNALGFGGGAVGGMIALTLLVRLSLSAFARTINARLGAKKYLLAFELLTAVASLTLVFSTNAAVICTSLAVAGLGVGHSGSGGPAGPIERFWIAAHAKQQTDRAYGFHAAFGYIGLAVGCLLAGVPQFLQIAQNGASTYRAMFAVITALSLACAAIVYRLKGGERKSRGAGTVAASTDDRTTGRSSSAAALVNGLALALSGTMTSYWLRAKFGVSEAEIGIVMALSYAGAGITSIGGIWAAERFGTAKAIVGMQLAGVVTVALMPWSGSIYSAAILTALTTSLHMGSRSNRSAAAASKRRSRTSPEVSSAEELDLSGTDIAEPANERSSRKRRFMQTRWRALLLRLSIVLWPGAFGRMIEHGHWVLPFYVAAVIQLATTVWYASASASASMSPTELEASATTSTMDDRNAYCFYHTQIKLPTTIGGCF</sequence>
<feature type="transmembrane region" description="Helical" evidence="2">
    <location>
        <begin position="292"/>
        <end position="318"/>
    </location>
</feature>
<dbReference type="EMBL" id="QTTN01000007">
    <property type="protein sequence ID" value="REE88950.1"/>
    <property type="molecule type" value="Genomic_DNA"/>
</dbReference>
<feature type="transmembrane region" description="Helical" evidence="2">
    <location>
        <begin position="378"/>
        <end position="397"/>
    </location>
</feature>
<dbReference type="SUPFAM" id="SSF103473">
    <property type="entry name" value="MFS general substrate transporter"/>
    <property type="match status" value="1"/>
</dbReference>
<feature type="transmembrane region" description="Helical" evidence="2">
    <location>
        <begin position="80"/>
        <end position="113"/>
    </location>
</feature>
<evidence type="ECO:0000313" key="4">
    <source>
        <dbReference type="Proteomes" id="UP000256304"/>
    </source>
</evidence>